<feature type="compositionally biased region" description="Polar residues" evidence="1">
    <location>
        <begin position="543"/>
        <end position="553"/>
    </location>
</feature>
<proteinExistence type="predicted"/>
<sequence length="811" mass="88453">MNFVAEPTFNTVALTSRCYRTLYSPPEPPSTIANPTMVLGNTTHSEALAAAAATGVSGDVDLSEKPIVVPITKEEGSEREKAKRAALTKTDANHKQAINAIVSTFRSQLVRFADMNLLDFRQVLYVADFYMWVPPGLTELKSSVKAKVLTRKRTLWNQFCAEELPKLKKDDKGKWIDPDAPPVPEPEPNAPAPQDPVANGDNNLSPSAIDPRLLDPALPNSSGDTEVDTEEEPLDLADLPDRPLSDEECKRASEGGKKAAIEYPLTVASQILSRMFKKIQKEDQARLKGYIERRDKWNLEMDRGQCVAGFSWLTAADGCDVDLTRHNKNRMTLRSMFKAEMAAWAHILERHGFDILCLFVDSRGSYQTKFATNFGLYFEQQRLAPFANGLAGFADTIRHSHHDDMRSYISRAMQRGYYADIKKCVDEKDKEAEERKKRQAQAQAQASNPTPGEASSGGKKRKAKQQKADPPSKAPRHHLSQSISAAPEVIPSSPVRPAIPDNSSGHLTASDPLLATSQASQSISAAPQVIPSSPVLPAIPENADQQSNAQHPISQPGHLTASDPLLATSQAFPSSPAALPLLPRHSHIELDPFLSPATSPNMFSNSRISTLPRSTSASSMPPGPMAHCPGLPTPVASSSANGTSLTPTRGGVASVTARPAPSTSLSSLPPSAADYLPQTPTRRREGIVQYSQTPLESSPTVMVSAHHREFASIHLPLTDESASLERKDNDKKAIGELLRNLWNTHFPHAPVSTRMKSKAQADRLLAKAGKKWIGPPSINIETDLYEKNKSAEKVRLLLDGLRRGHVNIVDI</sequence>
<feature type="compositionally biased region" description="Polar residues" evidence="1">
    <location>
        <begin position="635"/>
        <end position="647"/>
    </location>
</feature>
<feature type="compositionally biased region" description="Polar residues" evidence="1">
    <location>
        <begin position="596"/>
        <end position="619"/>
    </location>
</feature>
<reference evidence="2 3" key="1">
    <citation type="journal article" date="2018" name="Nat. Ecol. Evol.">
        <title>Pezizomycetes genomes reveal the molecular basis of ectomycorrhizal truffle lifestyle.</title>
        <authorList>
            <person name="Murat C."/>
            <person name="Payen T."/>
            <person name="Noel B."/>
            <person name="Kuo A."/>
            <person name="Morin E."/>
            <person name="Chen J."/>
            <person name="Kohler A."/>
            <person name="Krizsan K."/>
            <person name="Balestrini R."/>
            <person name="Da Silva C."/>
            <person name="Montanini B."/>
            <person name="Hainaut M."/>
            <person name="Levati E."/>
            <person name="Barry K.W."/>
            <person name="Belfiori B."/>
            <person name="Cichocki N."/>
            <person name="Clum A."/>
            <person name="Dockter R.B."/>
            <person name="Fauchery L."/>
            <person name="Guy J."/>
            <person name="Iotti M."/>
            <person name="Le Tacon F."/>
            <person name="Lindquist E.A."/>
            <person name="Lipzen A."/>
            <person name="Malagnac F."/>
            <person name="Mello A."/>
            <person name="Molinier V."/>
            <person name="Miyauchi S."/>
            <person name="Poulain J."/>
            <person name="Riccioni C."/>
            <person name="Rubini A."/>
            <person name="Sitrit Y."/>
            <person name="Splivallo R."/>
            <person name="Traeger S."/>
            <person name="Wang M."/>
            <person name="Zifcakova L."/>
            <person name="Wipf D."/>
            <person name="Zambonelli A."/>
            <person name="Paolocci F."/>
            <person name="Nowrousian M."/>
            <person name="Ottonello S."/>
            <person name="Baldrian P."/>
            <person name="Spatafora J.W."/>
            <person name="Henrissat B."/>
            <person name="Nagy L.G."/>
            <person name="Aury J.M."/>
            <person name="Wincker P."/>
            <person name="Grigoriev I.V."/>
            <person name="Bonfante P."/>
            <person name="Martin F.M."/>
        </authorList>
    </citation>
    <scope>NUCLEOTIDE SEQUENCE [LARGE SCALE GENOMIC DNA]</scope>
    <source>
        <strain evidence="2 3">RN42</strain>
    </source>
</reference>
<feature type="region of interest" description="Disordered" evidence="1">
    <location>
        <begin position="429"/>
        <end position="561"/>
    </location>
</feature>
<name>A0A3N4HUL6_ASCIM</name>
<evidence type="ECO:0000313" key="2">
    <source>
        <dbReference type="EMBL" id="RPA73354.1"/>
    </source>
</evidence>
<feature type="compositionally biased region" description="Low complexity" evidence="1">
    <location>
        <begin position="515"/>
        <end position="528"/>
    </location>
</feature>
<keyword evidence="3" id="KW-1185">Reference proteome</keyword>
<feature type="compositionally biased region" description="Basic and acidic residues" evidence="1">
    <location>
        <begin position="239"/>
        <end position="248"/>
    </location>
</feature>
<dbReference type="AlphaFoldDB" id="A0A3N4HUL6"/>
<evidence type="ECO:0000256" key="1">
    <source>
        <dbReference type="SAM" id="MobiDB-lite"/>
    </source>
</evidence>
<dbReference type="Proteomes" id="UP000275078">
    <property type="component" value="Unassembled WGS sequence"/>
</dbReference>
<evidence type="ECO:0000313" key="3">
    <source>
        <dbReference type="Proteomes" id="UP000275078"/>
    </source>
</evidence>
<protein>
    <submittedName>
        <fullName evidence="2">Uncharacterized protein</fullName>
    </submittedName>
</protein>
<feature type="compositionally biased region" description="Pro residues" evidence="1">
    <location>
        <begin position="179"/>
        <end position="194"/>
    </location>
</feature>
<gene>
    <name evidence="2" type="ORF">BJ508DRAFT_334164</name>
</gene>
<feature type="compositionally biased region" description="Acidic residues" evidence="1">
    <location>
        <begin position="225"/>
        <end position="235"/>
    </location>
</feature>
<feature type="region of interest" description="Disordered" evidence="1">
    <location>
        <begin position="593"/>
        <end position="683"/>
    </location>
</feature>
<accession>A0A3N4HUL6</accession>
<feature type="region of interest" description="Disordered" evidence="1">
    <location>
        <begin position="170"/>
        <end position="248"/>
    </location>
</feature>
<feature type="compositionally biased region" description="Low complexity" evidence="1">
    <location>
        <begin position="656"/>
        <end position="673"/>
    </location>
</feature>
<organism evidence="2 3">
    <name type="scientific">Ascobolus immersus RN42</name>
    <dbReference type="NCBI Taxonomy" id="1160509"/>
    <lineage>
        <taxon>Eukaryota</taxon>
        <taxon>Fungi</taxon>
        <taxon>Dikarya</taxon>
        <taxon>Ascomycota</taxon>
        <taxon>Pezizomycotina</taxon>
        <taxon>Pezizomycetes</taxon>
        <taxon>Pezizales</taxon>
        <taxon>Ascobolaceae</taxon>
        <taxon>Ascobolus</taxon>
    </lineage>
</organism>
<dbReference type="EMBL" id="ML119824">
    <property type="protein sequence ID" value="RPA73354.1"/>
    <property type="molecule type" value="Genomic_DNA"/>
</dbReference>